<evidence type="ECO:0000256" key="2">
    <source>
        <dbReference type="ARBA" id="ARBA00022448"/>
    </source>
</evidence>
<accession>A0A1S1Q3P7</accession>
<dbReference type="InterPro" id="IPR011701">
    <property type="entry name" value="MFS"/>
</dbReference>
<proteinExistence type="predicted"/>
<dbReference type="OrthoDB" id="7375466at2"/>
<dbReference type="Gene3D" id="1.20.1720.10">
    <property type="entry name" value="Multidrug resistance protein D"/>
    <property type="match status" value="1"/>
</dbReference>
<keyword evidence="4 8" id="KW-0812">Transmembrane</keyword>
<evidence type="ECO:0000256" key="1">
    <source>
        <dbReference type="ARBA" id="ARBA00004651"/>
    </source>
</evidence>
<feature type="transmembrane region" description="Helical" evidence="8">
    <location>
        <begin position="337"/>
        <end position="355"/>
    </location>
</feature>
<dbReference type="PANTHER" id="PTHR42718:SF46">
    <property type="entry name" value="BLR6921 PROTEIN"/>
    <property type="match status" value="1"/>
</dbReference>
<dbReference type="RefSeq" id="WP_071063494.1">
    <property type="nucleotide sequence ID" value="NZ_MAXA01000213.1"/>
</dbReference>
<dbReference type="Pfam" id="PF07690">
    <property type="entry name" value="MFS_1"/>
    <property type="match status" value="2"/>
</dbReference>
<feature type="domain" description="Major facilitator superfamily (MFS) profile" evidence="9">
    <location>
        <begin position="20"/>
        <end position="457"/>
    </location>
</feature>
<dbReference type="CDD" id="cd17321">
    <property type="entry name" value="MFS_MMR_MDR_like"/>
    <property type="match status" value="1"/>
</dbReference>
<feature type="transmembrane region" description="Helical" evidence="8">
    <location>
        <begin position="111"/>
        <end position="135"/>
    </location>
</feature>
<dbReference type="Proteomes" id="UP000179769">
    <property type="component" value="Unassembled WGS sequence"/>
</dbReference>
<feature type="transmembrane region" description="Helical" evidence="8">
    <location>
        <begin position="361"/>
        <end position="385"/>
    </location>
</feature>
<evidence type="ECO:0000256" key="4">
    <source>
        <dbReference type="ARBA" id="ARBA00022692"/>
    </source>
</evidence>
<feature type="transmembrane region" description="Helical" evidence="8">
    <location>
        <begin position="147"/>
        <end position="167"/>
    </location>
</feature>
<feature type="transmembrane region" description="Helical" evidence="8">
    <location>
        <begin position="173"/>
        <end position="195"/>
    </location>
</feature>
<comment type="caution">
    <text evidence="10">The sequence shown here is derived from an EMBL/GenBank/DDBJ whole genome shotgun (WGS) entry which is preliminary data.</text>
</comment>
<evidence type="ECO:0000313" key="10">
    <source>
        <dbReference type="EMBL" id="OHV28187.1"/>
    </source>
</evidence>
<evidence type="ECO:0000256" key="7">
    <source>
        <dbReference type="SAM" id="MobiDB-lite"/>
    </source>
</evidence>
<keyword evidence="6 8" id="KW-0472">Membrane</keyword>
<dbReference type="InterPro" id="IPR036259">
    <property type="entry name" value="MFS_trans_sf"/>
</dbReference>
<protein>
    <submittedName>
        <fullName evidence="10">MFS transporter</fullName>
    </submittedName>
</protein>
<evidence type="ECO:0000256" key="6">
    <source>
        <dbReference type="ARBA" id="ARBA00023136"/>
    </source>
</evidence>
<comment type="subcellular location">
    <subcellularLocation>
        <location evidence="1">Cell membrane</location>
        <topology evidence="1">Multi-pass membrane protein</topology>
    </subcellularLocation>
</comment>
<organism evidence="10 11">
    <name type="scientific">Parafrankia soli</name>
    <dbReference type="NCBI Taxonomy" id="2599596"/>
    <lineage>
        <taxon>Bacteria</taxon>
        <taxon>Bacillati</taxon>
        <taxon>Actinomycetota</taxon>
        <taxon>Actinomycetes</taxon>
        <taxon>Frankiales</taxon>
        <taxon>Frankiaceae</taxon>
        <taxon>Parafrankia</taxon>
    </lineage>
</organism>
<dbReference type="PANTHER" id="PTHR42718">
    <property type="entry name" value="MAJOR FACILITATOR SUPERFAMILY MULTIDRUG TRANSPORTER MFSC"/>
    <property type="match status" value="1"/>
</dbReference>
<keyword evidence="5 8" id="KW-1133">Transmembrane helix</keyword>
<keyword evidence="3" id="KW-1003">Cell membrane</keyword>
<dbReference type="AlphaFoldDB" id="A0A1S1Q3P7"/>
<dbReference type="InterPro" id="IPR020846">
    <property type="entry name" value="MFS_dom"/>
</dbReference>
<dbReference type="PROSITE" id="PS50850">
    <property type="entry name" value="MFS"/>
    <property type="match status" value="1"/>
</dbReference>
<reference evidence="11" key="1">
    <citation type="submission" date="2016-07" db="EMBL/GenBank/DDBJ databases">
        <title>Frankia sp. NRRL B-16219 Genome sequencing.</title>
        <authorList>
            <person name="Ghodhbane-Gtari F."/>
            <person name="Swanson E."/>
            <person name="Gueddou A."/>
            <person name="Louati M."/>
            <person name="Nouioui I."/>
            <person name="Hezbri K."/>
            <person name="Abebe-Akele F."/>
            <person name="Simpson S."/>
            <person name="Morris K."/>
            <person name="Thomas K."/>
            <person name="Gtari M."/>
            <person name="Tisa L.S."/>
        </authorList>
    </citation>
    <scope>NUCLEOTIDE SEQUENCE [LARGE SCALE GENOMIC DNA]</scope>
    <source>
        <strain evidence="11">NRRL B-16219</strain>
    </source>
</reference>
<feature type="transmembrane region" description="Helical" evidence="8">
    <location>
        <begin position="432"/>
        <end position="451"/>
    </location>
</feature>
<feature type="transmembrane region" description="Helical" evidence="8">
    <location>
        <begin position="86"/>
        <end position="105"/>
    </location>
</feature>
<feature type="transmembrane region" description="Helical" evidence="8">
    <location>
        <begin position="274"/>
        <end position="297"/>
    </location>
</feature>
<dbReference type="GO" id="GO:0005886">
    <property type="term" value="C:plasma membrane"/>
    <property type="evidence" value="ECO:0007669"/>
    <property type="project" value="UniProtKB-SubCell"/>
</dbReference>
<dbReference type="Gene3D" id="1.20.1250.20">
    <property type="entry name" value="MFS general substrate transporter like domains"/>
    <property type="match status" value="1"/>
</dbReference>
<feature type="transmembrane region" description="Helical" evidence="8">
    <location>
        <begin position="55"/>
        <end position="74"/>
    </location>
</feature>
<feature type="compositionally biased region" description="Basic and acidic residues" evidence="7">
    <location>
        <begin position="502"/>
        <end position="530"/>
    </location>
</feature>
<evidence type="ECO:0000313" key="11">
    <source>
        <dbReference type="Proteomes" id="UP000179769"/>
    </source>
</evidence>
<evidence type="ECO:0000256" key="8">
    <source>
        <dbReference type="SAM" id="Phobius"/>
    </source>
</evidence>
<gene>
    <name evidence="10" type="ORF">BBK14_03165</name>
</gene>
<dbReference type="GO" id="GO:0022857">
    <property type="term" value="F:transmembrane transporter activity"/>
    <property type="evidence" value="ECO:0007669"/>
    <property type="project" value="InterPro"/>
</dbReference>
<evidence type="ECO:0000259" key="9">
    <source>
        <dbReference type="PROSITE" id="PS50850"/>
    </source>
</evidence>
<name>A0A1S1Q3P7_9ACTN</name>
<feature type="transmembrane region" description="Helical" evidence="8">
    <location>
        <begin position="235"/>
        <end position="253"/>
    </location>
</feature>
<evidence type="ECO:0000256" key="3">
    <source>
        <dbReference type="ARBA" id="ARBA00022475"/>
    </source>
</evidence>
<dbReference type="SUPFAM" id="SSF103473">
    <property type="entry name" value="MFS general substrate transporter"/>
    <property type="match status" value="1"/>
</dbReference>
<feature type="region of interest" description="Disordered" evidence="7">
    <location>
        <begin position="470"/>
        <end position="530"/>
    </location>
</feature>
<evidence type="ECO:0000256" key="5">
    <source>
        <dbReference type="ARBA" id="ARBA00022989"/>
    </source>
</evidence>
<keyword evidence="11" id="KW-1185">Reference proteome</keyword>
<keyword evidence="2" id="KW-0813">Transport</keyword>
<sequence length="530" mass="54425">MPTEPGEGRAGGDVAARRQVLLTCLAAMFATTFTATLLTVSLRTVADDLGSSTGVISWAVTGSLFALAVAMPILGRIGDIRGHRRTFLIGTALAVVFSLATGLAWDAASLIGFRIVAQLAGSATIPASFAMLFAVFPPQERVRPSAWASGVLSGAAVTGLAVGGLIIDAVGWRAVFFIQAGIAVVPLIAALRVLPPDRDGLRRPLDRTGAVVLAAAVFALTFGVNRAAAWGPRPIVIALLVAVVPLFWLLTVVERRSTDPVVPMELLAKRDVRTAGLASFMISAAHLGNFLVTPLLLEGLFGLSVALTSAVTMCRTLSIALAAPSASWVGTRIGPRALASGAGAAYVVALAVMAFGTRSDMLWLVIVGLIGSGLAFGHAQPPLIVIASGSVPEDSFGLVASLQQTAGQIGGVVGTSLLSAVVADTLHPGPFAAAYLIAAGFALLGGVTIMMSSRHAATATDSAAAAAAAEAADVPAGRRRHGVRSVLGVRRDPGQAARRAQHVSERDPGDALRREQADQHDQLEARRLPG</sequence>
<feature type="transmembrane region" description="Helical" evidence="8">
    <location>
        <begin position="20"/>
        <end position="43"/>
    </location>
</feature>
<feature type="transmembrane region" description="Helical" evidence="8">
    <location>
        <begin position="207"/>
        <end position="229"/>
    </location>
</feature>
<dbReference type="EMBL" id="MAXA01000213">
    <property type="protein sequence ID" value="OHV28187.1"/>
    <property type="molecule type" value="Genomic_DNA"/>
</dbReference>